<organism evidence="2 3">
    <name type="scientific">Hymenobacter edaphi</name>
    <dbReference type="NCBI Taxonomy" id="2211146"/>
    <lineage>
        <taxon>Bacteria</taxon>
        <taxon>Pseudomonadati</taxon>
        <taxon>Bacteroidota</taxon>
        <taxon>Cytophagia</taxon>
        <taxon>Cytophagales</taxon>
        <taxon>Hymenobacteraceae</taxon>
        <taxon>Hymenobacter</taxon>
    </lineage>
</organism>
<feature type="chain" id="PRO_5016457369" evidence="1">
    <location>
        <begin position="24"/>
        <end position="423"/>
    </location>
</feature>
<evidence type="ECO:0000256" key="1">
    <source>
        <dbReference type="SAM" id="SignalP"/>
    </source>
</evidence>
<reference evidence="3" key="1">
    <citation type="submission" date="2018-05" db="EMBL/GenBank/DDBJ databases">
        <authorList>
            <person name="Nie L."/>
        </authorList>
    </citation>
    <scope>NUCLEOTIDE SEQUENCE [LARGE SCALE GENOMIC DNA]</scope>
    <source>
        <strain evidence="3">NL</strain>
    </source>
</reference>
<keyword evidence="3" id="KW-1185">Reference proteome</keyword>
<dbReference type="RefSeq" id="WP_111477800.1">
    <property type="nucleotide sequence ID" value="NZ_QHKM01000002.1"/>
</dbReference>
<dbReference type="EMBL" id="QHKM01000002">
    <property type="protein sequence ID" value="RAK68187.1"/>
    <property type="molecule type" value="Genomic_DNA"/>
</dbReference>
<evidence type="ECO:0000313" key="3">
    <source>
        <dbReference type="Proteomes" id="UP000248553"/>
    </source>
</evidence>
<feature type="signal peptide" evidence="1">
    <location>
        <begin position="1"/>
        <end position="23"/>
    </location>
</feature>
<accession>A0A328BMI6</accession>
<gene>
    <name evidence="2" type="ORF">DLM85_09120</name>
</gene>
<dbReference type="AlphaFoldDB" id="A0A328BMI6"/>
<keyword evidence="1" id="KW-0732">Signal</keyword>
<sequence length="423" mass="47049">MQHAYRLAALLLLSGAASLTARAQTNYQPGYVLSLSGDTVRGTVDFRQWNQNPTRIDFRPAAGEPKNYGPADIRGFGVAAERYESAVVQVEGSPYKIGELPKSPALLMRRDEAFVRVLVSGPKSLYYYQDRNGKEHFFIRQDGALELLLHKQFIPNEQSNRVVTDRSFADQLQTYLADCPTIGPRLRTVPYTTPGLQKVFGEYYACAGGKAAPTFQQASEKNRASFGVLAGLSQTTVSVTVNDPLLGTSETMRFPSSRRLAGGLFVELPLPRRLRHLSIVPELFYNSYQAQQSYTNTISADRYTTGTVTLHYDYARLNALLRYRHPVGAAASWFAHGGISMGYAVKQVHTRHETVRFYSQETTKDTPAYGSEDKVEQSLIVGAGGSLKRLSAEGRFELGNGFLDGQEQSSHTKRLYLLLGFRF</sequence>
<evidence type="ECO:0000313" key="2">
    <source>
        <dbReference type="EMBL" id="RAK68187.1"/>
    </source>
</evidence>
<comment type="caution">
    <text evidence="2">The sequence shown here is derived from an EMBL/GenBank/DDBJ whole genome shotgun (WGS) entry which is preliminary data.</text>
</comment>
<protein>
    <submittedName>
        <fullName evidence="2">Uncharacterized protein</fullName>
    </submittedName>
</protein>
<proteinExistence type="predicted"/>
<dbReference type="Proteomes" id="UP000248553">
    <property type="component" value="Unassembled WGS sequence"/>
</dbReference>
<name>A0A328BMI6_9BACT</name>
<dbReference type="OrthoDB" id="952442at2"/>